<evidence type="ECO:0000256" key="10">
    <source>
        <dbReference type="ARBA" id="ARBA00023136"/>
    </source>
</evidence>
<dbReference type="InterPro" id="IPR002659">
    <property type="entry name" value="Glyco_trans_31"/>
</dbReference>
<gene>
    <name evidence="13" type="primary">PLEST008448</name>
    <name evidence="13" type="ORF">PLESTB_001463200</name>
</gene>
<dbReference type="GO" id="GO:0000139">
    <property type="term" value="C:Golgi membrane"/>
    <property type="evidence" value="ECO:0007669"/>
    <property type="project" value="UniProtKB-SubCell"/>
</dbReference>
<keyword evidence="6" id="KW-0812">Transmembrane</keyword>
<comment type="caution">
    <text evidence="13">The sequence shown here is derived from an EMBL/GenBank/DDBJ whole genome shotgun (WGS) entry which is preliminary data.</text>
</comment>
<keyword evidence="11" id="KW-0464">Manganese</keyword>
<feature type="region of interest" description="Disordered" evidence="12">
    <location>
        <begin position="247"/>
        <end position="266"/>
    </location>
</feature>
<dbReference type="PANTHER" id="PTHR11214">
    <property type="entry name" value="BETA-1,3-N-ACETYLGLUCOSAMINYLTRANSFERASE"/>
    <property type="match status" value="1"/>
</dbReference>
<evidence type="ECO:0000256" key="9">
    <source>
        <dbReference type="ARBA" id="ARBA00023034"/>
    </source>
</evidence>
<comment type="pathway">
    <text evidence="2">Protein modification; protein glycosylation.</text>
</comment>
<feature type="compositionally biased region" description="Gly residues" evidence="12">
    <location>
        <begin position="247"/>
        <end position="261"/>
    </location>
</feature>
<keyword evidence="5" id="KW-0808">Transferase</keyword>
<keyword evidence="9 11" id="KW-0333">Golgi apparatus</keyword>
<keyword evidence="8" id="KW-1133">Transmembrane helix</keyword>
<dbReference type="EMBL" id="BRXU01000027">
    <property type="protein sequence ID" value="GLC59218.1"/>
    <property type="molecule type" value="Genomic_DNA"/>
</dbReference>
<organism evidence="13 14">
    <name type="scientific">Pleodorina starrii</name>
    <dbReference type="NCBI Taxonomy" id="330485"/>
    <lineage>
        <taxon>Eukaryota</taxon>
        <taxon>Viridiplantae</taxon>
        <taxon>Chlorophyta</taxon>
        <taxon>core chlorophytes</taxon>
        <taxon>Chlorophyceae</taxon>
        <taxon>CS clade</taxon>
        <taxon>Chlamydomonadales</taxon>
        <taxon>Volvocaceae</taxon>
        <taxon>Pleodorina</taxon>
    </lineage>
</organism>
<comment type="subcellular location">
    <subcellularLocation>
        <location evidence="1 11">Golgi apparatus membrane</location>
        <topology evidence="1 11">Single-pass type II membrane protein</topology>
    </subcellularLocation>
</comment>
<proteinExistence type="inferred from homology"/>
<comment type="cofactor">
    <cofactor evidence="11">
        <name>Mn(2+)</name>
        <dbReference type="ChEBI" id="CHEBI:29035"/>
    </cofactor>
</comment>
<dbReference type="PANTHER" id="PTHR11214:SF3">
    <property type="entry name" value="BETA-1,3-GALACTOSYLTRANSFERASE 6"/>
    <property type="match status" value="1"/>
</dbReference>
<evidence type="ECO:0000313" key="13">
    <source>
        <dbReference type="EMBL" id="GLC59218.1"/>
    </source>
</evidence>
<evidence type="ECO:0000256" key="1">
    <source>
        <dbReference type="ARBA" id="ARBA00004323"/>
    </source>
</evidence>
<protein>
    <recommendedName>
        <fullName evidence="11">Hexosyltransferase</fullName>
        <ecNumber evidence="11">2.4.1.-</ecNumber>
    </recommendedName>
</protein>
<comment type="similarity">
    <text evidence="3 11">Belongs to the glycosyltransferase 31 family.</text>
</comment>
<sequence length="285" mass="31683">MEVDEEPSCSGSSTPRLCIFISSAPANVARRQSLRKSWFRYLDDASSLPECYRKNVTIKFVISLEAQSEELASEEAQYGDMVYVDAPQGYHMLWRKALAFFAWLEERACGSGGGGGGDEYDYQYVMHADDDSFVRLDLLLPLLVQWPRQRFYWGYVWDGSGNRVTAPIRNPANKSYMPEEQDPPFGIHLCGPPDLCVLPEGPVTPVHDDRVRPYRPIPIFRPDTLVQHYLRPEEMRPYYTQALEAAAGGGGGGGADAGGSSQGAYGSSAPAQLYDQLVSLGLLRR</sequence>
<evidence type="ECO:0000256" key="5">
    <source>
        <dbReference type="ARBA" id="ARBA00022679"/>
    </source>
</evidence>
<evidence type="ECO:0000256" key="12">
    <source>
        <dbReference type="SAM" id="MobiDB-lite"/>
    </source>
</evidence>
<name>A0A9W6F7I3_9CHLO</name>
<keyword evidence="7" id="KW-0735">Signal-anchor</keyword>
<keyword evidence="14" id="KW-1185">Reference proteome</keyword>
<evidence type="ECO:0000256" key="2">
    <source>
        <dbReference type="ARBA" id="ARBA00004922"/>
    </source>
</evidence>
<evidence type="ECO:0000256" key="8">
    <source>
        <dbReference type="ARBA" id="ARBA00022989"/>
    </source>
</evidence>
<keyword evidence="4 11" id="KW-0328">Glycosyltransferase</keyword>
<keyword evidence="10" id="KW-0472">Membrane</keyword>
<dbReference type="Proteomes" id="UP001165080">
    <property type="component" value="Unassembled WGS sequence"/>
</dbReference>
<dbReference type="Pfam" id="PF01762">
    <property type="entry name" value="Galactosyl_T"/>
    <property type="match status" value="1"/>
</dbReference>
<dbReference type="AlphaFoldDB" id="A0A9W6F7I3"/>
<dbReference type="GO" id="GO:0008378">
    <property type="term" value="F:galactosyltransferase activity"/>
    <property type="evidence" value="ECO:0007669"/>
    <property type="project" value="TreeGrafter"/>
</dbReference>
<evidence type="ECO:0000256" key="6">
    <source>
        <dbReference type="ARBA" id="ARBA00022692"/>
    </source>
</evidence>
<dbReference type="EC" id="2.4.1.-" evidence="11"/>
<evidence type="ECO:0000313" key="14">
    <source>
        <dbReference type="Proteomes" id="UP001165080"/>
    </source>
</evidence>
<dbReference type="Gene3D" id="3.90.550.50">
    <property type="match status" value="1"/>
</dbReference>
<evidence type="ECO:0000256" key="4">
    <source>
        <dbReference type="ARBA" id="ARBA00022676"/>
    </source>
</evidence>
<evidence type="ECO:0000256" key="11">
    <source>
        <dbReference type="RuleBase" id="RU363063"/>
    </source>
</evidence>
<evidence type="ECO:0000256" key="7">
    <source>
        <dbReference type="ARBA" id="ARBA00022968"/>
    </source>
</evidence>
<accession>A0A9W6F7I3</accession>
<evidence type="ECO:0000256" key="3">
    <source>
        <dbReference type="ARBA" id="ARBA00008661"/>
    </source>
</evidence>
<reference evidence="13 14" key="1">
    <citation type="journal article" date="2023" name="Commun. Biol.">
        <title>Reorganization of the ancestral sex-determining regions during the evolution of trioecy in Pleodorina starrii.</title>
        <authorList>
            <person name="Takahashi K."/>
            <person name="Suzuki S."/>
            <person name="Kawai-Toyooka H."/>
            <person name="Yamamoto K."/>
            <person name="Hamaji T."/>
            <person name="Ootsuki R."/>
            <person name="Yamaguchi H."/>
            <person name="Kawachi M."/>
            <person name="Higashiyama T."/>
            <person name="Nozaki H."/>
        </authorList>
    </citation>
    <scope>NUCLEOTIDE SEQUENCE [LARGE SCALE GENOMIC DNA]</scope>
    <source>
        <strain evidence="13 14">NIES-4479</strain>
    </source>
</reference>